<dbReference type="AlphaFoldDB" id="W1PS99"/>
<evidence type="ECO:0000256" key="1">
    <source>
        <dbReference type="SAM" id="MobiDB-lite"/>
    </source>
</evidence>
<dbReference type="Gramene" id="ERN12902">
    <property type="protein sequence ID" value="ERN12902"/>
    <property type="gene ID" value="AMTR_s00050p00188180"/>
</dbReference>
<evidence type="ECO:0000313" key="3">
    <source>
        <dbReference type="Proteomes" id="UP000017836"/>
    </source>
</evidence>
<dbReference type="HOGENOM" id="CLU_2708136_0_0_1"/>
<protein>
    <submittedName>
        <fullName evidence="2">Uncharacterized protein</fullName>
    </submittedName>
</protein>
<gene>
    <name evidence="2" type="ORF">AMTR_s00050p00188180</name>
</gene>
<name>W1PS99_AMBTC</name>
<dbReference type="EMBL" id="KI392596">
    <property type="protein sequence ID" value="ERN12902.1"/>
    <property type="molecule type" value="Genomic_DNA"/>
</dbReference>
<keyword evidence="3" id="KW-1185">Reference proteome</keyword>
<reference evidence="3" key="1">
    <citation type="journal article" date="2013" name="Science">
        <title>The Amborella genome and the evolution of flowering plants.</title>
        <authorList>
            <consortium name="Amborella Genome Project"/>
        </authorList>
    </citation>
    <scope>NUCLEOTIDE SEQUENCE [LARGE SCALE GENOMIC DNA]</scope>
</reference>
<organism evidence="2 3">
    <name type="scientific">Amborella trichopoda</name>
    <dbReference type="NCBI Taxonomy" id="13333"/>
    <lineage>
        <taxon>Eukaryota</taxon>
        <taxon>Viridiplantae</taxon>
        <taxon>Streptophyta</taxon>
        <taxon>Embryophyta</taxon>
        <taxon>Tracheophyta</taxon>
        <taxon>Spermatophyta</taxon>
        <taxon>Magnoliopsida</taxon>
        <taxon>Amborellales</taxon>
        <taxon>Amborellaceae</taxon>
        <taxon>Amborella</taxon>
    </lineage>
</organism>
<feature type="compositionally biased region" description="Basic and acidic residues" evidence="1">
    <location>
        <begin position="9"/>
        <end position="24"/>
    </location>
</feature>
<feature type="compositionally biased region" description="Basic and acidic residues" evidence="1">
    <location>
        <begin position="57"/>
        <end position="73"/>
    </location>
</feature>
<accession>W1PS99</accession>
<sequence>MEGLVECGPRGDRRREESHDDWAHDSVGAGGSRDNRRAVMGVRGRAGEHTALGAMKAHSDGRKGEKEHGDDGG</sequence>
<feature type="region of interest" description="Disordered" evidence="1">
    <location>
        <begin position="1"/>
        <end position="73"/>
    </location>
</feature>
<dbReference type="Proteomes" id="UP000017836">
    <property type="component" value="Unassembled WGS sequence"/>
</dbReference>
<proteinExistence type="predicted"/>
<evidence type="ECO:0000313" key="2">
    <source>
        <dbReference type="EMBL" id="ERN12902.1"/>
    </source>
</evidence>